<dbReference type="SUPFAM" id="SSF46689">
    <property type="entry name" value="Homeodomain-like"/>
    <property type="match status" value="1"/>
</dbReference>
<dbReference type="Pfam" id="PF00440">
    <property type="entry name" value="TetR_N"/>
    <property type="match status" value="1"/>
</dbReference>
<feature type="DNA-binding region" description="H-T-H motif" evidence="3">
    <location>
        <begin position="33"/>
        <end position="52"/>
    </location>
</feature>
<keyword evidence="6" id="KW-1185">Reference proteome</keyword>
<dbReference type="InterPro" id="IPR009057">
    <property type="entry name" value="Homeodomain-like_sf"/>
</dbReference>
<sequence length="219" mass="25832">MRKIDDEQRDVMRTSYAKKLMNVMRTQGFSKMTIQDMAQLMNVSKATLYNYFSSKEEIIQKVGEVFTDYMQEVDETLLNIEFSYTYRFQKVFQQGALSAIYTSGIFMRDLRQSCPDIYEEITAGRKRRQGHIKEFYEEGIKECVFHSINPALLIMQDETAFKRLLNPVFLMEEGLSVKKALYDYYEMKKIQLIKPEIIQTMDDGPMEELIGYILKKMQA</sequence>
<dbReference type="PANTHER" id="PTHR43479:SF11">
    <property type="entry name" value="ACREF_ENVCD OPERON REPRESSOR-RELATED"/>
    <property type="match status" value="1"/>
</dbReference>
<keyword evidence="1" id="KW-0678">Repressor</keyword>
<organism evidence="5 6">
    <name type="scientific">Metabacillus flavus</name>
    <dbReference type="NCBI Taxonomy" id="2823519"/>
    <lineage>
        <taxon>Bacteria</taxon>
        <taxon>Bacillati</taxon>
        <taxon>Bacillota</taxon>
        <taxon>Bacilli</taxon>
        <taxon>Bacillales</taxon>
        <taxon>Bacillaceae</taxon>
        <taxon>Metabacillus</taxon>
    </lineage>
</organism>
<comment type="caution">
    <text evidence="5">The sequence shown here is derived from an EMBL/GenBank/DDBJ whole genome shotgun (WGS) entry which is preliminary data.</text>
</comment>
<reference evidence="5 6" key="1">
    <citation type="submission" date="2021-04" db="EMBL/GenBank/DDBJ databases">
        <title>Metabacillus sp. strain KIGAM252 whole genome sequence.</title>
        <authorList>
            <person name="Seo M.-J."/>
            <person name="Cho E.-S."/>
            <person name="Hwang C.Y."/>
            <person name="Yoon D.J."/>
        </authorList>
    </citation>
    <scope>NUCLEOTIDE SEQUENCE [LARGE SCALE GENOMIC DNA]</scope>
    <source>
        <strain evidence="5 6">KIGAM252</strain>
    </source>
</reference>
<dbReference type="PROSITE" id="PS01081">
    <property type="entry name" value="HTH_TETR_1"/>
    <property type="match status" value="1"/>
</dbReference>
<dbReference type="RefSeq" id="WP_211561759.1">
    <property type="nucleotide sequence ID" value="NZ_JAGVRK010000001.1"/>
</dbReference>
<protein>
    <submittedName>
        <fullName evidence="5">TetR/AcrR family transcriptional regulator</fullName>
    </submittedName>
</protein>
<evidence type="ECO:0000313" key="6">
    <source>
        <dbReference type="Proteomes" id="UP000682403"/>
    </source>
</evidence>
<dbReference type="PANTHER" id="PTHR43479">
    <property type="entry name" value="ACREF/ENVCD OPERON REPRESSOR-RELATED"/>
    <property type="match status" value="1"/>
</dbReference>
<feature type="domain" description="HTH tetR-type" evidence="4">
    <location>
        <begin position="10"/>
        <end position="70"/>
    </location>
</feature>
<evidence type="ECO:0000256" key="1">
    <source>
        <dbReference type="ARBA" id="ARBA00022491"/>
    </source>
</evidence>
<dbReference type="InterPro" id="IPR001647">
    <property type="entry name" value="HTH_TetR"/>
</dbReference>
<dbReference type="InterPro" id="IPR050624">
    <property type="entry name" value="HTH-type_Tx_Regulator"/>
</dbReference>
<evidence type="ECO:0000313" key="5">
    <source>
        <dbReference type="EMBL" id="MBS2970968.1"/>
    </source>
</evidence>
<dbReference type="Gene3D" id="1.10.357.10">
    <property type="entry name" value="Tetracycline Repressor, domain 2"/>
    <property type="match status" value="1"/>
</dbReference>
<proteinExistence type="predicted"/>
<dbReference type="InterPro" id="IPR023772">
    <property type="entry name" value="DNA-bd_HTH_TetR-type_CS"/>
</dbReference>
<dbReference type="Proteomes" id="UP000682403">
    <property type="component" value="Unassembled WGS sequence"/>
</dbReference>
<accession>A0ABS5LKH9</accession>
<evidence type="ECO:0000256" key="2">
    <source>
        <dbReference type="ARBA" id="ARBA00023125"/>
    </source>
</evidence>
<dbReference type="EMBL" id="JAGVRK010000001">
    <property type="protein sequence ID" value="MBS2970968.1"/>
    <property type="molecule type" value="Genomic_DNA"/>
</dbReference>
<gene>
    <name evidence="5" type="ORF">J9317_19685</name>
</gene>
<evidence type="ECO:0000259" key="4">
    <source>
        <dbReference type="PROSITE" id="PS50977"/>
    </source>
</evidence>
<evidence type="ECO:0000256" key="3">
    <source>
        <dbReference type="PROSITE-ProRule" id="PRU00335"/>
    </source>
</evidence>
<name>A0ABS5LKH9_9BACI</name>
<dbReference type="PROSITE" id="PS50977">
    <property type="entry name" value="HTH_TETR_2"/>
    <property type="match status" value="1"/>
</dbReference>
<keyword evidence="2 3" id="KW-0238">DNA-binding</keyword>